<reference evidence="2" key="1">
    <citation type="submission" date="2019-07" db="EMBL/GenBank/DDBJ databases">
        <title>Complete Genome Sequences of Vibrion rotiferianus strain AM7.</title>
        <authorList>
            <person name="Miyazaki K."/>
            <person name="Wiseschart A."/>
            <person name="Pootanakit K."/>
            <person name="Ishimori K."/>
            <person name="Kitahara K."/>
        </authorList>
    </citation>
    <scope>NUCLEOTIDE SEQUENCE [LARGE SCALE GENOMIC DNA]</scope>
    <source>
        <strain evidence="2">AM7</strain>
    </source>
</reference>
<dbReference type="Proteomes" id="UP000315115">
    <property type="component" value="Chromosome 1"/>
</dbReference>
<dbReference type="AlphaFoldDB" id="A0A510I3L1"/>
<organism evidence="1 2">
    <name type="scientific">Vibrio rotiferianus</name>
    <dbReference type="NCBI Taxonomy" id="190895"/>
    <lineage>
        <taxon>Bacteria</taxon>
        <taxon>Pseudomonadati</taxon>
        <taxon>Pseudomonadota</taxon>
        <taxon>Gammaproteobacteria</taxon>
        <taxon>Vibrionales</taxon>
        <taxon>Vibrionaceae</taxon>
        <taxon>Vibrio</taxon>
    </lineage>
</organism>
<gene>
    <name evidence="1" type="ORF">VroAM7_07500</name>
</gene>
<evidence type="ECO:0000313" key="1">
    <source>
        <dbReference type="EMBL" id="BBL88097.1"/>
    </source>
</evidence>
<protein>
    <submittedName>
        <fullName evidence="1">Uncharacterized protein</fullName>
    </submittedName>
</protein>
<proteinExistence type="predicted"/>
<accession>A0A510I3L1</accession>
<dbReference type="EMBL" id="AP019798">
    <property type="protein sequence ID" value="BBL88097.1"/>
    <property type="molecule type" value="Genomic_DNA"/>
</dbReference>
<sequence>MATPVTSYQDAIARNGMIKIKAVDIRLKTIFFIVFDRSGINIALTISVTFGGFSLVQQTEEKQRLFQ</sequence>
<evidence type="ECO:0000313" key="2">
    <source>
        <dbReference type="Proteomes" id="UP000315115"/>
    </source>
</evidence>
<name>A0A510I3L1_9VIBR</name>